<evidence type="ECO:0000313" key="1">
    <source>
        <dbReference type="EMBL" id="AHJ97538.1"/>
    </source>
</evidence>
<dbReference type="KEGG" id="hsw:Hsw_1943"/>
<gene>
    <name evidence="1" type="ORF">Hsw_1943</name>
</gene>
<sequence length="51" mass="5893">MAEKIYKEQKLSVNEIAQRLRISKVTLCKYLRHLGVVIHSYHKAIVAKLTA</sequence>
<accession>W8EY99</accession>
<keyword evidence="2" id="KW-1185">Reference proteome</keyword>
<dbReference type="HOGENOM" id="CLU_3099683_0_0_10"/>
<dbReference type="Proteomes" id="UP000019423">
    <property type="component" value="Chromosome"/>
</dbReference>
<evidence type="ECO:0000313" key="2">
    <source>
        <dbReference type="Proteomes" id="UP000019423"/>
    </source>
</evidence>
<dbReference type="EMBL" id="CP007145">
    <property type="protein sequence ID" value="AHJ97538.1"/>
    <property type="molecule type" value="Genomic_DNA"/>
</dbReference>
<proteinExistence type="predicted"/>
<name>W8EY99_9BACT</name>
<organism evidence="1 2">
    <name type="scientific">Hymenobacter swuensis DY53</name>
    <dbReference type="NCBI Taxonomy" id="1227739"/>
    <lineage>
        <taxon>Bacteria</taxon>
        <taxon>Pseudomonadati</taxon>
        <taxon>Bacteroidota</taxon>
        <taxon>Cytophagia</taxon>
        <taxon>Cytophagales</taxon>
        <taxon>Hymenobacteraceae</taxon>
        <taxon>Hymenobacter</taxon>
    </lineage>
</organism>
<reference evidence="1 2" key="1">
    <citation type="submission" date="2014-01" db="EMBL/GenBank/DDBJ databases">
        <title>Complete genome sequence of ionizing-radiation resistance bacterium Hymenobacter swuensis DY53.</title>
        <authorList>
            <person name="Jung J.-H."/>
            <person name="Jeong S.-W."/>
            <person name="Joe M.-H."/>
            <person name="Cho y.-j."/>
            <person name="Kim M.-K."/>
            <person name="Lim S.-Y."/>
        </authorList>
    </citation>
    <scope>NUCLEOTIDE SEQUENCE [LARGE SCALE GENOMIC DNA]</scope>
    <source>
        <strain evidence="1 2">DY53</strain>
    </source>
</reference>
<protein>
    <recommendedName>
        <fullName evidence="3">Resolvase HTH domain-containing protein</fullName>
    </recommendedName>
</protein>
<evidence type="ECO:0008006" key="3">
    <source>
        <dbReference type="Google" id="ProtNLM"/>
    </source>
</evidence>
<dbReference type="Gene3D" id="1.10.10.60">
    <property type="entry name" value="Homeodomain-like"/>
    <property type="match status" value="1"/>
</dbReference>
<dbReference type="AlphaFoldDB" id="W8EY99"/>